<gene>
    <name evidence="1" type="ORF">ECC02_000232</name>
</gene>
<sequence>MFFVDRCWLGRWGHRDFLRGRTKRAGAIHTRHTHGSQGRYKRLSDNFGLRDGRRHAWNHMKGGLGVKLGGGLFGLRIPRQHALSSMSREEYEVAIHGHPNITNPYRHCMYEHPDLKGVMRNASLDVHVVLLMPRVPRVTTTAVAEEVPPLWDELLHHLGENIRTECWSSGHSDSSGSSSGSSGSSSSVKTYFATLSSSVLCRDATHDALRGAAASLFKDLMRGAKLRPPSFEVLGRRHETRRIPLLGASFSKSAVLPTRTGAAVTSSTLLLRMRQGELPRNASHDWEKRGLVCCSVSPSMPVAVTSSSGVVQRGVQQLLRDLRQSCPHALNLCIRLEEFLPAGDEEAEGHVAKATPATSPRKLLREEMDPDEVGVWKRPAATVDALMRWQYFNWDPRAHSKDELPHHRRCQSVHIFVDASRVKGKKASSTTDLAGTRRHSAARSLMPPRFSEKLEEMNFKRVSHGGLAETFAALRRWSVDSHWHAIEGRRRTLAGEAKKHSHLH</sequence>
<dbReference type="VEuPathDB" id="TriTrypDB:ECC02_000232"/>
<dbReference type="VEuPathDB" id="TriTrypDB:BCY84_00917"/>
<dbReference type="AlphaFoldDB" id="A0A7J6YIZ4"/>
<comment type="caution">
    <text evidence="1">The sequence shown here is derived from an EMBL/GenBank/DDBJ whole genome shotgun (WGS) entry which is preliminary data.</text>
</comment>
<name>A0A7J6YIZ4_TRYCR</name>
<dbReference type="EMBL" id="JABDHM010000001">
    <property type="protein sequence ID" value="KAF5226731.1"/>
    <property type="molecule type" value="Genomic_DNA"/>
</dbReference>
<reference evidence="1 2" key="1">
    <citation type="journal article" date="2019" name="Genome Biol. Evol.">
        <title>Nanopore Sequencing Significantly Improves Genome Assembly of the Protozoan Parasite Trypanosoma cruzi.</title>
        <authorList>
            <person name="Diaz-Viraque F."/>
            <person name="Pita S."/>
            <person name="Greif G."/>
            <person name="de Souza R.C.M."/>
            <person name="Iraola G."/>
            <person name="Robello C."/>
        </authorList>
    </citation>
    <scope>NUCLEOTIDE SEQUENCE [LARGE SCALE GENOMIC DNA]</scope>
    <source>
        <strain evidence="1 2">Berenice</strain>
    </source>
</reference>
<evidence type="ECO:0000313" key="1">
    <source>
        <dbReference type="EMBL" id="KAF5226731.1"/>
    </source>
</evidence>
<organism evidence="1 2">
    <name type="scientific">Trypanosoma cruzi</name>
    <dbReference type="NCBI Taxonomy" id="5693"/>
    <lineage>
        <taxon>Eukaryota</taxon>
        <taxon>Discoba</taxon>
        <taxon>Euglenozoa</taxon>
        <taxon>Kinetoplastea</taxon>
        <taxon>Metakinetoplastina</taxon>
        <taxon>Trypanosomatida</taxon>
        <taxon>Trypanosomatidae</taxon>
        <taxon>Trypanosoma</taxon>
        <taxon>Schizotrypanum</taxon>
    </lineage>
</organism>
<protein>
    <submittedName>
        <fullName evidence="1">Uncharacterized protein</fullName>
    </submittedName>
</protein>
<proteinExistence type="predicted"/>
<dbReference type="Proteomes" id="UP000583944">
    <property type="component" value="Unassembled WGS sequence"/>
</dbReference>
<accession>A0A7J6YIZ4</accession>
<evidence type="ECO:0000313" key="2">
    <source>
        <dbReference type="Proteomes" id="UP000583944"/>
    </source>
</evidence>